<dbReference type="Proteomes" id="UP001354989">
    <property type="component" value="Plasmid pPP5"/>
</dbReference>
<dbReference type="SUPFAM" id="SSF75005">
    <property type="entry name" value="Arabinanase/levansucrase/invertase"/>
    <property type="match status" value="1"/>
</dbReference>
<dbReference type="InterPro" id="IPR023296">
    <property type="entry name" value="Glyco_hydro_beta-prop_sf"/>
</dbReference>
<keyword evidence="1" id="KW-0328">Glycosyltransferase</keyword>
<keyword evidence="4" id="KW-0614">Plasmid</keyword>
<dbReference type="GO" id="GO:0016798">
    <property type="term" value="F:hydrolase activity, acting on glycosyl bonds"/>
    <property type="evidence" value="ECO:0007669"/>
    <property type="project" value="UniProtKB-KW"/>
</dbReference>
<sequence length="368" mass="41265">MSNRLTADIAENFLRHKSNDMDIAKREKQNPLLGPNDFTPLLENSKIECLLNPGVFEFDGKVGLLLRVAERPQQREGEISFPVLNEENKIEILTFPTDHPEIDLTDPRVILYQGKNYLTTLSYLLPVFSEDGINFKADPAFPAVLPSGADEAFGIEDCRVCFMEGKYHLTFTKVSSTGVGVGYMTTSDWKNFDRHGMILPAHNKDCAIFTEKVGEKYYLLHRPSSPEIGGNYIWTAESMDLLHWGNHKCIAQTRKGMWDETRIGAGAAPIKTAEGWLEIYHGANADHRYCLGALLLDLNDPTKVLARSTTPIMEPVAEYECTGFFGNVVFTNGHLVEGDKLIMYYGASDEVVCRAEFSIDQILNSLKD</sequence>
<name>A0ABM7VM30_9BACT</name>
<keyword evidence="2" id="KW-0808">Transferase</keyword>
<keyword evidence="4" id="KW-0326">Glycosidase</keyword>
<dbReference type="PANTHER" id="PTHR34106">
    <property type="entry name" value="GLYCOSIDASE"/>
    <property type="match status" value="1"/>
</dbReference>
<evidence type="ECO:0000256" key="2">
    <source>
        <dbReference type="ARBA" id="ARBA00022679"/>
    </source>
</evidence>
<comment type="similarity">
    <text evidence="3">Belongs to the glycosyl hydrolase 130 family.</text>
</comment>
<dbReference type="PIRSF" id="PIRSF016202">
    <property type="entry name" value="PH1107"/>
    <property type="match status" value="1"/>
</dbReference>
<proteinExistence type="inferred from homology"/>
<dbReference type="Pfam" id="PF04041">
    <property type="entry name" value="Glyco_hydro_130"/>
    <property type="match status" value="1"/>
</dbReference>
<evidence type="ECO:0000313" key="5">
    <source>
        <dbReference type="Proteomes" id="UP001354989"/>
    </source>
</evidence>
<reference evidence="4 5" key="1">
    <citation type="submission" date="2021-12" db="EMBL/GenBank/DDBJ databases">
        <title>Genome sequencing of bacteria with rrn-lacking chromosome and rrn-plasmid.</title>
        <authorList>
            <person name="Anda M."/>
            <person name="Iwasaki W."/>
        </authorList>
    </citation>
    <scope>NUCLEOTIDE SEQUENCE [LARGE SCALE GENOMIC DNA]</scope>
    <source>
        <strain evidence="4 5">NBRC 101262</strain>
        <plasmid evidence="4 5">pPP5</plasmid>
    </source>
</reference>
<accession>A0ABM7VM30</accession>
<dbReference type="Gene3D" id="2.115.10.20">
    <property type="entry name" value="Glycosyl hydrolase domain, family 43"/>
    <property type="match status" value="1"/>
</dbReference>
<geneLocation type="plasmid" evidence="4 5">
    <name>pPP5</name>
</geneLocation>
<keyword evidence="5" id="KW-1185">Reference proteome</keyword>
<dbReference type="EMBL" id="AP025297">
    <property type="protein sequence ID" value="BDD01965.1"/>
    <property type="molecule type" value="Genomic_DNA"/>
</dbReference>
<evidence type="ECO:0000256" key="3">
    <source>
        <dbReference type="ARBA" id="ARBA00024356"/>
    </source>
</evidence>
<gene>
    <name evidence="4" type="ORF">PEPS_42450</name>
</gene>
<dbReference type="InterPro" id="IPR007184">
    <property type="entry name" value="Mannoside_phosphorylase"/>
</dbReference>
<dbReference type="CDD" id="cd18612">
    <property type="entry name" value="GH130_Lin0857-like"/>
    <property type="match status" value="1"/>
</dbReference>
<organism evidence="4 5">
    <name type="scientific">Persicobacter psychrovividus</name>
    <dbReference type="NCBI Taxonomy" id="387638"/>
    <lineage>
        <taxon>Bacteria</taxon>
        <taxon>Pseudomonadati</taxon>
        <taxon>Bacteroidota</taxon>
        <taxon>Cytophagia</taxon>
        <taxon>Cytophagales</taxon>
        <taxon>Persicobacteraceae</taxon>
        <taxon>Persicobacter</taxon>
    </lineage>
</organism>
<evidence type="ECO:0000313" key="4">
    <source>
        <dbReference type="EMBL" id="BDD01965.1"/>
    </source>
</evidence>
<dbReference type="PANTHER" id="PTHR34106:SF5">
    <property type="entry name" value="GLYCOSIDASE"/>
    <property type="match status" value="1"/>
</dbReference>
<protein>
    <submittedName>
        <fullName evidence="4">Glycosidase</fullName>
    </submittedName>
</protein>
<evidence type="ECO:0000256" key="1">
    <source>
        <dbReference type="ARBA" id="ARBA00022676"/>
    </source>
</evidence>
<keyword evidence="4" id="KW-0378">Hydrolase</keyword>